<feature type="domain" description="Formyl transferase N-terminal" evidence="5">
    <location>
        <begin position="1"/>
        <end position="150"/>
    </location>
</feature>
<protein>
    <recommendedName>
        <fullName evidence="2">methionyl-tRNA formyltransferase</fullName>
        <ecNumber evidence="2">2.1.2.9</ecNumber>
    </recommendedName>
</protein>
<proteinExistence type="inferred from homology"/>
<dbReference type="InterPro" id="IPR041711">
    <property type="entry name" value="Met-tRNA-FMT_N"/>
</dbReference>
<dbReference type="InterPro" id="IPR011034">
    <property type="entry name" value="Formyl_transferase-like_C_sf"/>
</dbReference>
<evidence type="ECO:0000259" key="5">
    <source>
        <dbReference type="Pfam" id="PF00551"/>
    </source>
</evidence>
<dbReference type="AlphaFoldDB" id="X0UY38"/>
<dbReference type="InterPro" id="IPR005793">
    <property type="entry name" value="Formyl_trans_C"/>
</dbReference>
<dbReference type="CDD" id="cd08646">
    <property type="entry name" value="FMT_core_Met-tRNA-FMT_N"/>
    <property type="match status" value="1"/>
</dbReference>
<evidence type="ECO:0000313" key="7">
    <source>
        <dbReference type="EMBL" id="GAG05213.1"/>
    </source>
</evidence>
<dbReference type="Pfam" id="PF00551">
    <property type="entry name" value="Formyl_trans_N"/>
    <property type="match status" value="1"/>
</dbReference>
<dbReference type="SUPFAM" id="SSF53328">
    <property type="entry name" value="Formyltransferase"/>
    <property type="match status" value="1"/>
</dbReference>
<evidence type="ECO:0000259" key="6">
    <source>
        <dbReference type="Pfam" id="PF02911"/>
    </source>
</evidence>
<keyword evidence="3" id="KW-0808">Transferase</keyword>
<feature type="domain" description="Formyl transferase C-terminal" evidence="6">
    <location>
        <begin position="174"/>
        <end position="268"/>
    </location>
</feature>
<dbReference type="Gene3D" id="3.40.50.12230">
    <property type="match status" value="1"/>
</dbReference>
<evidence type="ECO:0000256" key="3">
    <source>
        <dbReference type="ARBA" id="ARBA00022679"/>
    </source>
</evidence>
<comment type="caution">
    <text evidence="7">The sequence shown here is derived from an EMBL/GenBank/DDBJ whole genome shotgun (WGS) entry which is preliminary data.</text>
</comment>
<name>X0UY38_9ZZZZ</name>
<dbReference type="InterPro" id="IPR044135">
    <property type="entry name" value="Met-tRNA-FMT_C"/>
</dbReference>
<dbReference type="InterPro" id="IPR036477">
    <property type="entry name" value="Formyl_transf_N_sf"/>
</dbReference>
<dbReference type="GO" id="GO:0005829">
    <property type="term" value="C:cytosol"/>
    <property type="evidence" value="ECO:0007669"/>
    <property type="project" value="TreeGrafter"/>
</dbReference>
<dbReference type="InterPro" id="IPR005794">
    <property type="entry name" value="Fmt"/>
</dbReference>
<dbReference type="SUPFAM" id="SSF50486">
    <property type="entry name" value="FMT C-terminal domain-like"/>
    <property type="match status" value="1"/>
</dbReference>
<comment type="similarity">
    <text evidence="1">Belongs to the Fmt family.</text>
</comment>
<dbReference type="PANTHER" id="PTHR11138:SF5">
    <property type="entry name" value="METHIONYL-TRNA FORMYLTRANSFERASE, MITOCHONDRIAL"/>
    <property type="match status" value="1"/>
</dbReference>
<dbReference type="HAMAP" id="MF_00182">
    <property type="entry name" value="Formyl_trans"/>
    <property type="match status" value="1"/>
</dbReference>
<dbReference type="Pfam" id="PF02911">
    <property type="entry name" value="Formyl_trans_C"/>
    <property type="match status" value="1"/>
</dbReference>
<evidence type="ECO:0000256" key="1">
    <source>
        <dbReference type="ARBA" id="ARBA00010699"/>
    </source>
</evidence>
<dbReference type="NCBIfam" id="TIGR00460">
    <property type="entry name" value="fmt"/>
    <property type="match status" value="1"/>
</dbReference>
<evidence type="ECO:0000256" key="4">
    <source>
        <dbReference type="ARBA" id="ARBA00022917"/>
    </source>
</evidence>
<organism evidence="7">
    <name type="scientific">marine sediment metagenome</name>
    <dbReference type="NCBI Taxonomy" id="412755"/>
    <lineage>
        <taxon>unclassified sequences</taxon>
        <taxon>metagenomes</taxon>
        <taxon>ecological metagenomes</taxon>
    </lineage>
</organism>
<evidence type="ECO:0000256" key="2">
    <source>
        <dbReference type="ARBA" id="ARBA00012261"/>
    </source>
</evidence>
<reference evidence="7" key="1">
    <citation type="journal article" date="2014" name="Front. Microbiol.">
        <title>High frequency of phylogenetically diverse reductive dehalogenase-homologous genes in deep subseafloor sedimentary metagenomes.</title>
        <authorList>
            <person name="Kawai M."/>
            <person name="Futagami T."/>
            <person name="Toyoda A."/>
            <person name="Takaki Y."/>
            <person name="Nishi S."/>
            <person name="Hori S."/>
            <person name="Arai W."/>
            <person name="Tsubouchi T."/>
            <person name="Morono Y."/>
            <person name="Uchiyama I."/>
            <person name="Ito T."/>
            <person name="Fujiyama A."/>
            <person name="Inagaki F."/>
            <person name="Takami H."/>
        </authorList>
    </citation>
    <scope>NUCLEOTIDE SEQUENCE</scope>
    <source>
        <strain evidence="7">Expedition CK06-06</strain>
    </source>
</reference>
<keyword evidence="4" id="KW-0648">Protein biosynthesis</keyword>
<gene>
    <name evidence="7" type="ORF">S01H1_38454</name>
</gene>
<accession>X0UY38</accession>
<sequence>VVTSPDKPRGRGRKVSPTAIKQKALNMGLPTLQPVDLKDNEFIIELKRCNPDLIAVVAFRILPEIVYDLPRYGSINLHASLLPKYRGAAPINWALINGETKTGLTTFFLSKKVDTGDILLKREVEIAADDDFGSLHDKMMVSGAELLLETIDGIEDGSLKPQPQSHIMATKAPKLTPETGLIDWNQPAEAIRNLIRGLSPYPGAFTFSDSKKIIILKAEVIDRKADYLPGTIIESNPKKGFTIVCGQNALFIKNLKPQGKKIMSSAEY</sequence>
<dbReference type="EC" id="2.1.2.9" evidence="2"/>
<dbReference type="InterPro" id="IPR002376">
    <property type="entry name" value="Formyl_transf_N"/>
</dbReference>
<feature type="non-terminal residue" evidence="7">
    <location>
        <position position="268"/>
    </location>
</feature>
<dbReference type="CDD" id="cd08704">
    <property type="entry name" value="Met_tRNA_FMT_C"/>
    <property type="match status" value="1"/>
</dbReference>
<dbReference type="PANTHER" id="PTHR11138">
    <property type="entry name" value="METHIONYL-TRNA FORMYLTRANSFERASE"/>
    <property type="match status" value="1"/>
</dbReference>
<dbReference type="GO" id="GO:0004479">
    <property type="term" value="F:methionyl-tRNA formyltransferase activity"/>
    <property type="evidence" value="ECO:0007669"/>
    <property type="project" value="UniProtKB-EC"/>
</dbReference>
<feature type="non-terminal residue" evidence="7">
    <location>
        <position position="1"/>
    </location>
</feature>
<dbReference type="EMBL" id="BARS01024210">
    <property type="protein sequence ID" value="GAG05213.1"/>
    <property type="molecule type" value="Genomic_DNA"/>
</dbReference>